<accession>A0A8A1LAF1</accession>
<organism evidence="2 3">
    <name type="scientific">Ajellomyces capsulatus (strain H88)</name>
    <name type="common">Darling's disease fungus</name>
    <name type="synonym">Histoplasma capsulatum</name>
    <dbReference type="NCBI Taxonomy" id="544711"/>
    <lineage>
        <taxon>Eukaryota</taxon>
        <taxon>Fungi</taxon>
        <taxon>Dikarya</taxon>
        <taxon>Ascomycota</taxon>
        <taxon>Pezizomycotina</taxon>
        <taxon>Eurotiomycetes</taxon>
        <taxon>Eurotiomycetidae</taxon>
        <taxon>Onygenales</taxon>
        <taxon>Ajellomycetaceae</taxon>
        <taxon>Histoplasma</taxon>
    </lineage>
</organism>
<name>A0A8A1LAF1_AJEC8</name>
<evidence type="ECO:0000313" key="2">
    <source>
        <dbReference type="EMBL" id="QSS49643.1"/>
    </source>
</evidence>
<dbReference type="VEuPathDB" id="FungiDB:I7I53_10052"/>
<evidence type="ECO:0000313" key="3">
    <source>
        <dbReference type="Proteomes" id="UP000663419"/>
    </source>
</evidence>
<evidence type="ECO:0000256" key="1">
    <source>
        <dbReference type="SAM" id="MobiDB-lite"/>
    </source>
</evidence>
<gene>
    <name evidence="2" type="ORF">I7I53_10052</name>
</gene>
<proteinExistence type="predicted"/>
<reference evidence="2" key="1">
    <citation type="submission" date="2021-01" db="EMBL/GenBank/DDBJ databases">
        <title>Chromosome-level genome assembly of a human fungal pathogen reveals clustering of transcriptionally co-regulated genes.</title>
        <authorList>
            <person name="Voorhies M."/>
            <person name="Cohen S."/>
            <person name="Shea T.P."/>
            <person name="Petrus S."/>
            <person name="Munoz J.F."/>
            <person name="Poplawski S."/>
            <person name="Goldman W.E."/>
            <person name="Michael T."/>
            <person name="Cuomo C.A."/>
            <person name="Sil A."/>
            <person name="Beyhan S."/>
        </authorList>
    </citation>
    <scope>NUCLEOTIDE SEQUENCE</scope>
    <source>
        <strain evidence="2">H88</strain>
    </source>
</reference>
<dbReference type="Proteomes" id="UP000663419">
    <property type="component" value="Chromosome 1"/>
</dbReference>
<dbReference type="AlphaFoldDB" id="A0A8A1LAF1"/>
<feature type="region of interest" description="Disordered" evidence="1">
    <location>
        <begin position="11"/>
        <end position="31"/>
    </location>
</feature>
<dbReference type="EMBL" id="CP069102">
    <property type="protein sequence ID" value="QSS49643.1"/>
    <property type="molecule type" value="Genomic_DNA"/>
</dbReference>
<protein>
    <submittedName>
        <fullName evidence="2">Uncharacterized protein</fullName>
    </submittedName>
</protein>
<sequence>MIAKLRLLFRDSGQTPGTRGKKSVGSSHSARPSTAMILIFARRLYTHQILTTHQPPTPNYFPNSQCQSSTQPVWPAIATFRSGNIVISADRPRGIE</sequence>